<keyword evidence="6 7" id="KW-0472">Membrane</keyword>
<dbReference type="Proteomes" id="UP000063781">
    <property type="component" value="Chromosome"/>
</dbReference>
<evidence type="ECO:0000256" key="5">
    <source>
        <dbReference type="ARBA" id="ARBA00022989"/>
    </source>
</evidence>
<dbReference type="PANTHER" id="PTHR33778">
    <property type="entry name" value="PROTEIN MGTC"/>
    <property type="match status" value="1"/>
</dbReference>
<gene>
    <name evidence="9" type="ORF">AOC36_01760</name>
</gene>
<dbReference type="STRING" id="1514105.AOC36_01760"/>
<proteinExistence type="inferred from homology"/>
<keyword evidence="10" id="KW-1185">Reference proteome</keyword>
<evidence type="ECO:0000256" key="2">
    <source>
        <dbReference type="ARBA" id="ARBA00009298"/>
    </source>
</evidence>
<evidence type="ECO:0000259" key="8">
    <source>
        <dbReference type="Pfam" id="PF02308"/>
    </source>
</evidence>
<evidence type="ECO:0000256" key="1">
    <source>
        <dbReference type="ARBA" id="ARBA00004651"/>
    </source>
</evidence>
<feature type="transmembrane region" description="Helical" evidence="7">
    <location>
        <begin position="102"/>
        <end position="120"/>
    </location>
</feature>
<dbReference type="PANTHER" id="PTHR33778:SF1">
    <property type="entry name" value="MAGNESIUM TRANSPORTER YHID-RELATED"/>
    <property type="match status" value="1"/>
</dbReference>
<comment type="subcellular location">
    <subcellularLocation>
        <location evidence="1">Cell membrane</location>
        <topology evidence="1">Multi-pass membrane protein</topology>
    </subcellularLocation>
</comment>
<feature type="transmembrane region" description="Helical" evidence="7">
    <location>
        <begin position="6"/>
        <end position="23"/>
    </location>
</feature>
<feature type="transmembrane region" description="Helical" evidence="7">
    <location>
        <begin position="35"/>
        <end position="53"/>
    </location>
</feature>
<feature type="domain" description="MgtC/SapB/SrpB/YhiD N-terminal" evidence="8">
    <location>
        <begin position="11"/>
        <end position="144"/>
    </location>
</feature>
<dbReference type="KEGG" id="erl:AOC36_01760"/>
<dbReference type="GO" id="GO:0005886">
    <property type="term" value="C:plasma membrane"/>
    <property type="evidence" value="ECO:0007669"/>
    <property type="project" value="UniProtKB-SubCell"/>
</dbReference>
<evidence type="ECO:0000256" key="4">
    <source>
        <dbReference type="ARBA" id="ARBA00022692"/>
    </source>
</evidence>
<keyword evidence="4 7" id="KW-0812">Transmembrane</keyword>
<feature type="transmembrane region" description="Helical" evidence="7">
    <location>
        <begin position="79"/>
        <end position="97"/>
    </location>
</feature>
<sequence length="230" mass="25457">MSWSDILTRIVASVILGGIIGFERARKNRPAGLRTHILVCLGSCVFALIQVQLMRETLELSLTLDPSLRDSVRVDGSRIIAQIVSGVGFLGAGTIFVHKQSITGLTTAASLWAVAGIGIASGMGYFAIAFVGVIGIIGSLLIVENYVHVPKSNRIKITCKDEFSHQMIEELLNVKGIEHNLVMIDVKKINEEKHLLLMYELEYKNNQQYFDIIVRLKSIDDILSIETFLM</sequence>
<comment type="similarity">
    <text evidence="2">Belongs to the MgtC/SapB family.</text>
</comment>
<reference evidence="9 10" key="1">
    <citation type="submission" date="2015-10" db="EMBL/GenBank/DDBJ databases">
        <title>Erysipelothrix larvae sp. LV19 isolated from the larval gut of the rhinoceros beetle, Trypoxylus dichotomus.</title>
        <authorList>
            <person name="Lim S."/>
            <person name="Kim B.-C."/>
        </authorList>
    </citation>
    <scope>NUCLEOTIDE SEQUENCE [LARGE SCALE GENOMIC DNA]</scope>
    <source>
        <strain evidence="9 10">LV19</strain>
    </source>
</reference>
<keyword evidence="3" id="KW-1003">Cell membrane</keyword>
<accession>A0A0X8GYH9</accession>
<dbReference type="OrthoDB" id="9811198at2"/>
<protein>
    <recommendedName>
        <fullName evidence="8">MgtC/SapB/SrpB/YhiD N-terminal domain-containing protein</fullName>
    </recommendedName>
</protein>
<evidence type="ECO:0000256" key="7">
    <source>
        <dbReference type="SAM" id="Phobius"/>
    </source>
</evidence>
<evidence type="ECO:0000313" key="9">
    <source>
        <dbReference type="EMBL" id="AMC92756.1"/>
    </source>
</evidence>
<evidence type="ECO:0000256" key="6">
    <source>
        <dbReference type="ARBA" id="ARBA00023136"/>
    </source>
</evidence>
<dbReference type="RefSeq" id="WP_067630577.1">
    <property type="nucleotide sequence ID" value="NZ_CP013213.1"/>
</dbReference>
<dbReference type="InterPro" id="IPR049177">
    <property type="entry name" value="MgtC_SapB_SrpB_YhiD_N"/>
</dbReference>
<evidence type="ECO:0000256" key="3">
    <source>
        <dbReference type="ARBA" id="ARBA00022475"/>
    </source>
</evidence>
<dbReference type="EMBL" id="CP013213">
    <property type="protein sequence ID" value="AMC92756.1"/>
    <property type="molecule type" value="Genomic_DNA"/>
</dbReference>
<dbReference type="Pfam" id="PF02308">
    <property type="entry name" value="MgtC"/>
    <property type="match status" value="1"/>
</dbReference>
<dbReference type="InterPro" id="IPR003416">
    <property type="entry name" value="MgtC/SapB/SrpB/YhiD_fam"/>
</dbReference>
<dbReference type="PRINTS" id="PR01837">
    <property type="entry name" value="MGTCSAPBPROT"/>
</dbReference>
<dbReference type="AlphaFoldDB" id="A0A0X8GYH9"/>
<keyword evidence="5 7" id="KW-1133">Transmembrane helix</keyword>
<feature type="transmembrane region" description="Helical" evidence="7">
    <location>
        <begin position="126"/>
        <end position="147"/>
    </location>
</feature>
<name>A0A0X8GYH9_9FIRM</name>
<evidence type="ECO:0000313" key="10">
    <source>
        <dbReference type="Proteomes" id="UP000063781"/>
    </source>
</evidence>
<organism evidence="9 10">
    <name type="scientific">Erysipelothrix larvae</name>
    <dbReference type="NCBI Taxonomy" id="1514105"/>
    <lineage>
        <taxon>Bacteria</taxon>
        <taxon>Bacillati</taxon>
        <taxon>Bacillota</taxon>
        <taxon>Erysipelotrichia</taxon>
        <taxon>Erysipelotrichales</taxon>
        <taxon>Erysipelotrichaceae</taxon>
        <taxon>Erysipelothrix</taxon>
    </lineage>
</organism>